<dbReference type="Proteomes" id="UP000281431">
    <property type="component" value="Unassembled WGS sequence"/>
</dbReference>
<feature type="transmembrane region" description="Helical" evidence="1">
    <location>
        <begin position="18"/>
        <end position="39"/>
    </location>
</feature>
<feature type="transmembrane region" description="Helical" evidence="1">
    <location>
        <begin position="51"/>
        <end position="73"/>
    </location>
</feature>
<gene>
    <name evidence="2" type="ORF">EA472_08645</name>
</gene>
<dbReference type="EMBL" id="REFZ01000005">
    <property type="protein sequence ID" value="RQH00709.1"/>
    <property type="molecule type" value="Genomic_DNA"/>
</dbReference>
<comment type="caution">
    <text evidence="2">The sequence shown here is derived from an EMBL/GenBank/DDBJ whole genome shotgun (WGS) entry which is preliminary data.</text>
</comment>
<reference evidence="2 3" key="1">
    <citation type="submission" date="2018-10" db="EMBL/GenBank/DDBJ databases">
        <title>Natrarchaeobius chitinivorans gen. nov., sp. nov., and Natrarchaeobius haloalkaliphilus sp. nov., alkaliphilic, chitin-utilizing haloarchaea from hypersaline alkaline lakes.</title>
        <authorList>
            <person name="Sorokin D.Y."/>
            <person name="Elcheninov A.G."/>
            <person name="Kostrikina N.A."/>
            <person name="Bale N.J."/>
            <person name="Sinninghe Damste J.S."/>
            <person name="Khijniak T.V."/>
            <person name="Kublanov I.V."/>
            <person name="Toshchakov S.V."/>
        </authorList>
    </citation>
    <scope>NUCLEOTIDE SEQUENCE [LARGE SCALE GENOMIC DNA]</scope>
    <source>
        <strain evidence="2 3">AArcht7</strain>
    </source>
</reference>
<sequence length="214" mass="22663">MSVIRQPGIMGRTTRHRVVGVTVALTAALIETIAVGLWFGLVVGSRSTSTALAGLGILFCGSLLRTGVVGVAIDEPADLLRPHRLGAALALTAGWIVWLYVAEWIGGVPGVAIATLILVGVLTTQFVFERRVFELRSPVRPSVASVLSATLLAVGGAVLLVSVWFVDAAIVSPPISLEITTVVLRIEPVQLGAVVFGLLAFVAHQRRFRRLIET</sequence>
<dbReference type="AlphaFoldDB" id="A0A3N6MAE2"/>
<dbReference type="OrthoDB" id="203414at2157"/>
<evidence type="ECO:0000256" key="1">
    <source>
        <dbReference type="SAM" id="Phobius"/>
    </source>
</evidence>
<keyword evidence="3" id="KW-1185">Reference proteome</keyword>
<organism evidence="2 3">
    <name type="scientific">Natrarchaeobius chitinivorans</name>
    <dbReference type="NCBI Taxonomy" id="1679083"/>
    <lineage>
        <taxon>Archaea</taxon>
        <taxon>Methanobacteriati</taxon>
        <taxon>Methanobacteriota</taxon>
        <taxon>Stenosarchaea group</taxon>
        <taxon>Halobacteria</taxon>
        <taxon>Halobacteriales</taxon>
        <taxon>Natrialbaceae</taxon>
        <taxon>Natrarchaeobius</taxon>
    </lineage>
</organism>
<keyword evidence="1" id="KW-1133">Transmembrane helix</keyword>
<feature type="transmembrane region" description="Helical" evidence="1">
    <location>
        <begin position="182"/>
        <end position="203"/>
    </location>
</feature>
<accession>A0A3N6MAE2</accession>
<keyword evidence="1" id="KW-0472">Membrane</keyword>
<evidence type="ECO:0000313" key="2">
    <source>
        <dbReference type="EMBL" id="RQH00709.1"/>
    </source>
</evidence>
<protein>
    <submittedName>
        <fullName evidence="2">Uncharacterized protein</fullName>
    </submittedName>
</protein>
<keyword evidence="1" id="KW-0812">Transmembrane</keyword>
<evidence type="ECO:0000313" key="3">
    <source>
        <dbReference type="Proteomes" id="UP000281431"/>
    </source>
</evidence>
<feature type="transmembrane region" description="Helical" evidence="1">
    <location>
        <begin position="108"/>
        <end position="128"/>
    </location>
</feature>
<name>A0A3N6MAE2_NATCH</name>
<proteinExistence type="predicted"/>
<feature type="transmembrane region" description="Helical" evidence="1">
    <location>
        <begin position="85"/>
        <end position="102"/>
    </location>
</feature>
<feature type="transmembrane region" description="Helical" evidence="1">
    <location>
        <begin position="149"/>
        <end position="170"/>
    </location>
</feature>